<keyword evidence="3" id="KW-1185">Reference proteome</keyword>
<protein>
    <recommendedName>
        <fullName evidence="4">Peptidase</fullName>
    </recommendedName>
</protein>
<feature type="region of interest" description="Disordered" evidence="1">
    <location>
        <begin position="114"/>
        <end position="180"/>
    </location>
</feature>
<evidence type="ECO:0008006" key="4">
    <source>
        <dbReference type="Google" id="ProtNLM"/>
    </source>
</evidence>
<organism evidence="2 3">
    <name type="scientific">Streptomyces phage Attoomi</name>
    <dbReference type="NCBI Taxonomy" id="2059881"/>
    <lineage>
        <taxon>Viruses</taxon>
        <taxon>Duplodnaviria</taxon>
        <taxon>Heunggongvirae</taxon>
        <taxon>Uroviricota</taxon>
        <taxon>Caudoviricetes</taxon>
        <taxon>Attoomivirus</taxon>
        <taxon>Attoomivirus attoomi</taxon>
    </lineage>
</organism>
<proteinExistence type="predicted"/>
<gene>
    <name evidence="2" type="ORF">SEA_ATTOOMI_24</name>
</gene>
<evidence type="ECO:0000313" key="2">
    <source>
        <dbReference type="EMBL" id="AUG87156.1"/>
    </source>
</evidence>
<name>A0A2H5BLE9_9CAUD</name>
<feature type="compositionally biased region" description="Gly residues" evidence="1">
    <location>
        <begin position="151"/>
        <end position="170"/>
    </location>
</feature>
<dbReference type="EMBL" id="MG593801">
    <property type="protein sequence ID" value="AUG87156.1"/>
    <property type="molecule type" value="Genomic_DNA"/>
</dbReference>
<accession>A0A2H5BLE9</accession>
<sequence>MPFGKDGPRVLAAIETVWEVLQESHPELPDVYVIVDRAGARHALAWPENLEPDMRPELPIHQDAIRAGARSTLEAILHVATHALCHVRGISETSNRGMRHNKHFRAVAEELGMKWPEGEPPHPTKGFSPVPLTPEAVNGYGPPAHCPGPLPGRGGPGRGGARRPGGGGQGQVRVSDHPSV</sequence>
<evidence type="ECO:0000313" key="3">
    <source>
        <dbReference type="Proteomes" id="UP000241131"/>
    </source>
</evidence>
<evidence type="ECO:0000256" key="1">
    <source>
        <dbReference type="SAM" id="MobiDB-lite"/>
    </source>
</evidence>
<dbReference type="Proteomes" id="UP000241131">
    <property type="component" value="Segment"/>
</dbReference>
<reference evidence="3" key="1">
    <citation type="submission" date="2017-11" db="EMBL/GenBank/DDBJ databases">
        <authorList>
            <person name="Han C.G."/>
        </authorList>
    </citation>
    <scope>NUCLEOTIDE SEQUENCE [LARGE SCALE GENOMIC DNA]</scope>
</reference>